<dbReference type="CDD" id="cd06529">
    <property type="entry name" value="S24_LexA-like"/>
    <property type="match status" value="1"/>
</dbReference>
<evidence type="ECO:0000256" key="3">
    <source>
        <dbReference type="ARBA" id="ARBA00022801"/>
    </source>
</evidence>
<dbReference type="InterPro" id="IPR006197">
    <property type="entry name" value="Peptidase_S24_LexA"/>
</dbReference>
<evidence type="ECO:0000256" key="8">
    <source>
        <dbReference type="SAM" id="SignalP"/>
    </source>
</evidence>
<comment type="similarity">
    <text evidence="1 7">Belongs to the peptidase S24 family.</text>
</comment>
<dbReference type="RefSeq" id="WP_074845442.1">
    <property type="nucleotide sequence ID" value="NZ_RBPB01000232.1"/>
</dbReference>
<dbReference type="EMBL" id="RBPL01000108">
    <property type="protein sequence ID" value="RMN92618.1"/>
    <property type="molecule type" value="Genomic_DNA"/>
</dbReference>
<evidence type="ECO:0000256" key="6">
    <source>
        <dbReference type="ARBA" id="ARBA00023236"/>
    </source>
</evidence>
<dbReference type="Proteomes" id="UP000278062">
    <property type="component" value="Unassembled WGS sequence"/>
</dbReference>
<keyword evidence="3 7" id="KW-0378">Hydrolase</keyword>
<evidence type="ECO:0000256" key="5">
    <source>
        <dbReference type="ARBA" id="ARBA00023204"/>
    </source>
</evidence>
<dbReference type="GO" id="GO:0009432">
    <property type="term" value="P:SOS response"/>
    <property type="evidence" value="ECO:0007669"/>
    <property type="project" value="UniProtKB-KW"/>
</dbReference>
<organism evidence="10 11">
    <name type="scientific">Pseudomonas syringae pv. apii</name>
    <dbReference type="NCBI Taxonomy" id="81036"/>
    <lineage>
        <taxon>Bacteria</taxon>
        <taxon>Pseudomonadati</taxon>
        <taxon>Pseudomonadota</taxon>
        <taxon>Gammaproteobacteria</taxon>
        <taxon>Pseudomonadales</taxon>
        <taxon>Pseudomonadaceae</taxon>
        <taxon>Pseudomonas</taxon>
    </lineage>
</organism>
<feature type="chain" id="PRO_5030078222" evidence="8">
    <location>
        <begin position="21"/>
        <end position="143"/>
    </location>
</feature>
<feature type="signal peptide" evidence="8">
    <location>
        <begin position="1"/>
        <end position="20"/>
    </location>
</feature>
<dbReference type="Pfam" id="PF00717">
    <property type="entry name" value="Peptidase_S24"/>
    <property type="match status" value="1"/>
</dbReference>
<dbReference type="NCBIfam" id="NF007621">
    <property type="entry name" value="PRK10276.1"/>
    <property type="match status" value="1"/>
</dbReference>
<dbReference type="GO" id="GO:0016787">
    <property type="term" value="F:hydrolase activity"/>
    <property type="evidence" value="ECO:0007669"/>
    <property type="project" value="UniProtKB-KW"/>
</dbReference>
<dbReference type="AlphaFoldDB" id="A0A3M3MK20"/>
<name>A0A3M3MK20_9PSED</name>
<dbReference type="PANTHER" id="PTHR33516:SF2">
    <property type="entry name" value="LEXA REPRESSOR-RELATED"/>
    <property type="match status" value="1"/>
</dbReference>
<comment type="caution">
    <text evidence="10">The sequence shown here is derived from an EMBL/GenBank/DDBJ whole genome shotgun (WGS) entry which is preliminary data.</text>
</comment>
<dbReference type="InterPro" id="IPR050077">
    <property type="entry name" value="LexA_repressor"/>
</dbReference>
<keyword evidence="6" id="KW-0742">SOS response</keyword>
<reference evidence="10 11" key="1">
    <citation type="submission" date="2018-08" db="EMBL/GenBank/DDBJ databases">
        <title>Recombination of ecologically and evolutionarily significant loci maintains genetic cohesion in the Pseudomonas syringae species complex.</title>
        <authorList>
            <person name="Dillon M."/>
            <person name="Thakur S."/>
            <person name="Almeida R.N.D."/>
            <person name="Weir B.S."/>
            <person name="Guttman D.S."/>
        </authorList>
    </citation>
    <scope>NUCLEOTIDE SEQUENCE [LARGE SCALE GENOMIC DNA]</scope>
    <source>
        <strain evidence="10 11">1089_5</strain>
    </source>
</reference>
<keyword evidence="2" id="KW-0227">DNA damage</keyword>
<gene>
    <name evidence="10" type="ORF">ALQ49_04693</name>
</gene>
<dbReference type="Gene3D" id="2.10.109.10">
    <property type="entry name" value="Umud Fragment, subunit A"/>
    <property type="match status" value="1"/>
</dbReference>
<dbReference type="InterPro" id="IPR036286">
    <property type="entry name" value="LexA/Signal_pep-like_sf"/>
</dbReference>
<dbReference type="InterPro" id="IPR039418">
    <property type="entry name" value="LexA-like"/>
</dbReference>
<dbReference type="InterPro" id="IPR015927">
    <property type="entry name" value="Peptidase_S24_S26A/B/C"/>
</dbReference>
<evidence type="ECO:0000256" key="7">
    <source>
        <dbReference type="RuleBase" id="RU003991"/>
    </source>
</evidence>
<accession>A0A3M3MK20</accession>
<evidence type="ECO:0000259" key="9">
    <source>
        <dbReference type="Pfam" id="PF00717"/>
    </source>
</evidence>
<dbReference type="GO" id="GO:0006281">
    <property type="term" value="P:DNA repair"/>
    <property type="evidence" value="ECO:0007669"/>
    <property type="project" value="UniProtKB-KW"/>
</dbReference>
<evidence type="ECO:0000313" key="11">
    <source>
        <dbReference type="Proteomes" id="UP000278062"/>
    </source>
</evidence>
<evidence type="ECO:0000313" key="10">
    <source>
        <dbReference type="EMBL" id="RMN92618.1"/>
    </source>
</evidence>
<dbReference type="GO" id="GO:0006355">
    <property type="term" value="P:regulation of DNA-templated transcription"/>
    <property type="evidence" value="ECO:0007669"/>
    <property type="project" value="InterPro"/>
</dbReference>
<evidence type="ECO:0000256" key="2">
    <source>
        <dbReference type="ARBA" id="ARBA00022763"/>
    </source>
</evidence>
<keyword evidence="4 7" id="KW-0068">Autocatalytic cleavage</keyword>
<dbReference type="PANTHER" id="PTHR33516">
    <property type="entry name" value="LEXA REPRESSOR"/>
    <property type="match status" value="1"/>
</dbReference>
<dbReference type="GO" id="GO:0003677">
    <property type="term" value="F:DNA binding"/>
    <property type="evidence" value="ECO:0007669"/>
    <property type="project" value="InterPro"/>
</dbReference>
<evidence type="ECO:0000256" key="1">
    <source>
        <dbReference type="ARBA" id="ARBA00007484"/>
    </source>
</evidence>
<keyword evidence="5" id="KW-0234">DNA repair</keyword>
<dbReference type="SUPFAM" id="SSF51306">
    <property type="entry name" value="LexA/Signal peptidase"/>
    <property type="match status" value="1"/>
</dbReference>
<sequence>MSVTAVGALLAQGLPIPVFSATASAGFPSPATDHIEKHISLDELFNIRAPHVFLVKIDGDSMQKAGIFSGDFVIVDRSREAVDGDIVVASLNAEPVCKRLRLEGRRLSLAPENDSYATRTLSDEDELMIWGVVQYSVRDHGRN</sequence>
<dbReference type="PRINTS" id="PR00726">
    <property type="entry name" value="LEXASERPTASE"/>
</dbReference>
<protein>
    <submittedName>
        <fullName evidence="10">DNA polymerase V</fullName>
    </submittedName>
</protein>
<evidence type="ECO:0000256" key="4">
    <source>
        <dbReference type="ARBA" id="ARBA00022813"/>
    </source>
</evidence>
<proteinExistence type="inferred from homology"/>
<keyword evidence="8" id="KW-0732">Signal</keyword>
<feature type="domain" description="Peptidase S24/S26A/S26B/S26C" evidence="9">
    <location>
        <begin position="17"/>
        <end position="133"/>
    </location>
</feature>